<dbReference type="InterPro" id="IPR001100">
    <property type="entry name" value="Pyr_nuc-diS_OxRdtase"/>
</dbReference>
<dbReference type="InterPro" id="IPR036188">
    <property type="entry name" value="FAD/NAD-bd_sf"/>
</dbReference>
<keyword evidence="7" id="KW-1015">Disulfide bond</keyword>
<comment type="caution">
    <text evidence="12">The sequence shown here is derived from an EMBL/GenBank/DDBJ whole genome shotgun (WGS) entry which is preliminary data.</text>
</comment>
<dbReference type="SUPFAM" id="SSF55424">
    <property type="entry name" value="FAD/NAD-linked reductases, dimerisation (C-terminal) domain"/>
    <property type="match status" value="1"/>
</dbReference>
<feature type="domain" description="Pyridine nucleotide-disulphide oxidoreductase dimerisation" evidence="10">
    <location>
        <begin position="354"/>
        <end position="460"/>
    </location>
</feature>
<dbReference type="PANTHER" id="PTHR43014">
    <property type="entry name" value="MERCURIC REDUCTASE"/>
    <property type="match status" value="1"/>
</dbReference>
<accession>A0ABX1F7F1</accession>
<evidence type="ECO:0000256" key="6">
    <source>
        <dbReference type="ARBA" id="ARBA00023002"/>
    </source>
</evidence>
<evidence type="ECO:0000313" key="13">
    <source>
        <dbReference type="Proteomes" id="UP000765160"/>
    </source>
</evidence>
<proteinExistence type="inferred from homology"/>
<dbReference type="Gene3D" id="3.50.50.60">
    <property type="entry name" value="FAD/NAD(P)-binding domain"/>
    <property type="match status" value="2"/>
</dbReference>
<protein>
    <submittedName>
        <fullName evidence="12">FAD-dependent oxidoreductase</fullName>
    </submittedName>
</protein>
<keyword evidence="13" id="KW-1185">Reference proteome</keyword>
<dbReference type="InterPro" id="IPR004099">
    <property type="entry name" value="Pyr_nucl-diS_OxRdtase_dimer"/>
</dbReference>
<dbReference type="Proteomes" id="UP000765160">
    <property type="component" value="Unassembled WGS sequence"/>
</dbReference>
<keyword evidence="5" id="KW-0521">NADP</keyword>
<dbReference type="Pfam" id="PF07992">
    <property type="entry name" value="Pyr_redox_2"/>
    <property type="match status" value="1"/>
</dbReference>
<evidence type="ECO:0000256" key="1">
    <source>
        <dbReference type="ARBA" id="ARBA00001974"/>
    </source>
</evidence>
<dbReference type="InterPro" id="IPR012999">
    <property type="entry name" value="Pyr_OxRdtase_I_AS"/>
</dbReference>
<comment type="similarity">
    <text evidence="2 9">Belongs to the class-I pyridine nucleotide-disulfide oxidoreductase family.</text>
</comment>
<evidence type="ECO:0000256" key="8">
    <source>
        <dbReference type="ARBA" id="ARBA00023284"/>
    </source>
</evidence>
<dbReference type="PROSITE" id="PS00076">
    <property type="entry name" value="PYRIDINE_REDOX_1"/>
    <property type="match status" value="1"/>
</dbReference>
<evidence type="ECO:0000256" key="9">
    <source>
        <dbReference type="RuleBase" id="RU003691"/>
    </source>
</evidence>
<feature type="domain" description="FAD/NAD(P)-binding" evidence="11">
    <location>
        <begin position="10"/>
        <end position="332"/>
    </location>
</feature>
<dbReference type="PANTHER" id="PTHR43014:SF2">
    <property type="entry name" value="MERCURIC REDUCTASE"/>
    <property type="match status" value="1"/>
</dbReference>
<dbReference type="PRINTS" id="PR00368">
    <property type="entry name" value="FADPNR"/>
</dbReference>
<organism evidence="12 13">
    <name type="scientific">Falsiroseomonas frigidaquae</name>
    <dbReference type="NCBI Taxonomy" id="487318"/>
    <lineage>
        <taxon>Bacteria</taxon>
        <taxon>Pseudomonadati</taxon>
        <taxon>Pseudomonadota</taxon>
        <taxon>Alphaproteobacteria</taxon>
        <taxon>Acetobacterales</taxon>
        <taxon>Roseomonadaceae</taxon>
        <taxon>Falsiroseomonas</taxon>
    </lineage>
</organism>
<evidence type="ECO:0000256" key="3">
    <source>
        <dbReference type="ARBA" id="ARBA00022630"/>
    </source>
</evidence>
<keyword evidence="3 9" id="KW-0285">Flavoprotein</keyword>
<gene>
    <name evidence="12" type="ORF">HB662_25880</name>
</gene>
<keyword evidence="6 9" id="KW-0560">Oxidoreductase</keyword>
<evidence type="ECO:0000256" key="4">
    <source>
        <dbReference type="ARBA" id="ARBA00022827"/>
    </source>
</evidence>
<evidence type="ECO:0000259" key="11">
    <source>
        <dbReference type="Pfam" id="PF07992"/>
    </source>
</evidence>
<dbReference type="Pfam" id="PF02852">
    <property type="entry name" value="Pyr_redox_dim"/>
    <property type="match status" value="1"/>
</dbReference>
<dbReference type="InterPro" id="IPR023753">
    <property type="entry name" value="FAD/NAD-binding_dom"/>
</dbReference>
<keyword evidence="8 9" id="KW-0676">Redox-active center</keyword>
<sequence>MMPDFDPPDFDVVVIGAGAAGLSVAAFSAGLGLKVALVERGRMGGDCLNYGCVPSKALLAAAHAAAAARRAHRFGVRLPEPEIDWAALRAHVQGAIAHIAPIDSEARFRGMGVEVVRASAHFVASDMIEAGGRRMTFRRCVIAAGSQAIVPDIPGLGPVPWLTNETIFDLEDPPGHLIILGGGPIGLEMAQAHARLGCLVTVIEAGRIAGRDDPELADGLRRALLRDGVTLLEGARLARVTSDRPAEGGPGLVAHLEDGRQIGGTHLLLAVGRTPRLAGLDLVAGGVEATKRGIATDAGLRSTTNRRVWAVGDIADPAGIGPRAFTHVASQHAGILARRMLFRLPAKVNYAALPRVTYTDPELAQIGLTEDEAREAGHEVTILRFPVAETDRAVAEGIEEGLVKLVVTPKGRLLGAGILAPHAGEMAGTFALMIGRKLPLSALAGLVLPYPTLAEAAKRAAGDFYAPKLMSPLVKRVVGWLKRLP</sequence>
<evidence type="ECO:0000313" key="12">
    <source>
        <dbReference type="EMBL" id="NKE48233.1"/>
    </source>
</evidence>
<evidence type="ECO:0000256" key="5">
    <source>
        <dbReference type="ARBA" id="ARBA00022857"/>
    </source>
</evidence>
<keyword evidence="4 9" id="KW-0274">FAD</keyword>
<comment type="cofactor">
    <cofactor evidence="1">
        <name>FAD</name>
        <dbReference type="ChEBI" id="CHEBI:57692"/>
    </cofactor>
</comment>
<dbReference type="Gene3D" id="3.30.390.30">
    <property type="match status" value="1"/>
</dbReference>
<evidence type="ECO:0000256" key="7">
    <source>
        <dbReference type="ARBA" id="ARBA00023157"/>
    </source>
</evidence>
<name>A0ABX1F7F1_9PROT</name>
<evidence type="ECO:0000256" key="2">
    <source>
        <dbReference type="ARBA" id="ARBA00007532"/>
    </source>
</evidence>
<dbReference type="EMBL" id="JAAVTX010000008">
    <property type="protein sequence ID" value="NKE48233.1"/>
    <property type="molecule type" value="Genomic_DNA"/>
</dbReference>
<dbReference type="SUPFAM" id="SSF51905">
    <property type="entry name" value="FAD/NAD(P)-binding domain"/>
    <property type="match status" value="1"/>
</dbReference>
<reference evidence="12 13" key="1">
    <citation type="submission" date="2020-03" db="EMBL/GenBank/DDBJ databases">
        <title>Roseomonas selenitidurans sp. nov. isolated from soil.</title>
        <authorList>
            <person name="Liu H."/>
        </authorList>
    </citation>
    <scope>NUCLEOTIDE SEQUENCE [LARGE SCALE GENOMIC DNA]</scope>
    <source>
        <strain evidence="12 13">JCM 15073</strain>
    </source>
</reference>
<dbReference type="InterPro" id="IPR016156">
    <property type="entry name" value="FAD/NAD-linked_Rdtase_dimer_sf"/>
</dbReference>
<dbReference type="PRINTS" id="PR00411">
    <property type="entry name" value="PNDRDTASEI"/>
</dbReference>
<dbReference type="PIRSF" id="PIRSF000350">
    <property type="entry name" value="Mercury_reductase_MerA"/>
    <property type="match status" value="1"/>
</dbReference>
<evidence type="ECO:0000259" key="10">
    <source>
        <dbReference type="Pfam" id="PF02852"/>
    </source>
</evidence>